<dbReference type="GO" id="GO:0016779">
    <property type="term" value="F:nucleotidyltransferase activity"/>
    <property type="evidence" value="ECO:0007669"/>
    <property type="project" value="UniProtKB-KW"/>
</dbReference>
<dbReference type="GO" id="GO:0016757">
    <property type="term" value="F:glycosyltransferase activity"/>
    <property type="evidence" value="ECO:0007669"/>
    <property type="project" value="UniProtKB-KW"/>
</dbReference>
<evidence type="ECO:0000256" key="5">
    <source>
        <dbReference type="ARBA" id="ARBA00023125"/>
    </source>
</evidence>
<evidence type="ECO:0000256" key="4">
    <source>
        <dbReference type="ARBA" id="ARBA00022695"/>
    </source>
</evidence>
<dbReference type="EMBL" id="NIRO01000002">
    <property type="protein sequence ID" value="PHI17155.1"/>
    <property type="molecule type" value="Genomic_DNA"/>
</dbReference>
<keyword evidence="1 6" id="KW-1277">Toxin-antitoxin system</keyword>
<evidence type="ECO:0000256" key="6">
    <source>
        <dbReference type="PROSITE-ProRule" id="PRU01362"/>
    </source>
</evidence>
<evidence type="ECO:0000256" key="1">
    <source>
        <dbReference type="ARBA" id="ARBA00022649"/>
    </source>
</evidence>
<protein>
    <recommendedName>
        <fullName evidence="7">DarT domain-containing protein</fullName>
    </recommendedName>
</protein>
<keyword evidence="5 6" id="KW-0238">DNA-binding</keyword>
<proteinExistence type="inferred from homology"/>
<evidence type="ECO:0000313" key="8">
    <source>
        <dbReference type="EMBL" id="PHI17155.1"/>
    </source>
</evidence>
<organism evidence="8 9">
    <name type="scientific">Fusobacterium nucleatum subsp. polymorphum</name>
    <name type="common">Fusobacterium polymorphum</name>
    <dbReference type="NCBI Taxonomy" id="76857"/>
    <lineage>
        <taxon>Bacteria</taxon>
        <taxon>Fusobacteriati</taxon>
        <taxon>Fusobacteriota</taxon>
        <taxon>Fusobacteriia</taxon>
        <taxon>Fusobacteriales</taxon>
        <taxon>Fusobacteriaceae</taxon>
        <taxon>Fusobacterium</taxon>
    </lineage>
</organism>
<dbReference type="Pfam" id="PF14487">
    <property type="entry name" value="DarT"/>
    <property type="match status" value="1"/>
</dbReference>
<comment type="similarity">
    <text evidence="6">Belongs to the DarT ADP-ribosyltransferase family.</text>
</comment>
<keyword evidence="3" id="KW-0808">Transferase</keyword>
<gene>
    <name evidence="8" type="ORF">CBG56_03285</name>
</gene>
<sequence length="198" mass="23027">MGKIYDKLIGLNKNLVHVTDFSNLESILKNGLLSLDELENQIIKAKYFSSDKSRSIDKYFGLSKYVRLAYTAFYDMIPAAIYYKNLEKPVVILISPEVLKFTGVKFTNKNAICNDAYLSDEDEIFDSLDFEKIYLPRDSSNYKLEEYKNARQSEILIPQKIDIQHFNKIIIQTGIQYNLLNVYNINIVKYDIISYLSI</sequence>
<evidence type="ECO:0000259" key="7">
    <source>
        <dbReference type="PROSITE" id="PS52018"/>
    </source>
</evidence>
<keyword evidence="2" id="KW-0328">Glycosyltransferase</keyword>
<dbReference type="AlphaFoldDB" id="A0A2C6CM40"/>
<comment type="caution">
    <text evidence="6">Lacks conserved residue(s) required for the propagation of feature annotation.</text>
</comment>
<feature type="domain" description="DarT" evidence="7">
    <location>
        <begin position="13"/>
        <end position="198"/>
    </location>
</feature>
<evidence type="ECO:0000256" key="2">
    <source>
        <dbReference type="ARBA" id="ARBA00022676"/>
    </source>
</evidence>
<dbReference type="PROSITE" id="PS52018">
    <property type="entry name" value="DART"/>
    <property type="match status" value="1"/>
</dbReference>
<accession>A0A2C6CM40</accession>
<dbReference type="Proteomes" id="UP000224507">
    <property type="component" value="Unassembled WGS sequence"/>
</dbReference>
<dbReference type="InterPro" id="IPR029494">
    <property type="entry name" value="DarT"/>
</dbReference>
<keyword evidence="4" id="KW-0548">Nucleotidyltransferase</keyword>
<evidence type="ECO:0000313" key="9">
    <source>
        <dbReference type="Proteomes" id="UP000224507"/>
    </source>
</evidence>
<comment type="caution">
    <text evidence="8">The sequence shown here is derived from an EMBL/GenBank/DDBJ whole genome shotgun (WGS) entry which is preliminary data.</text>
</comment>
<dbReference type="GO" id="GO:0003677">
    <property type="term" value="F:DNA binding"/>
    <property type="evidence" value="ECO:0007669"/>
    <property type="project" value="UniProtKB-UniRule"/>
</dbReference>
<reference evidence="8 9" key="1">
    <citation type="submission" date="2017-06" db="EMBL/GenBank/DDBJ databases">
        <title>Draft genome sequence of Fusobacterium nucleatum subsp. polymorphum KCOM 1274 (=ChDC F309).</title>
        <authorList>
            <person name="Kook J.-K."/>
            <person name="Park S.-N."/>
            <person name="Lim Y.K."/>
            <person name="Roh H."/>
        </authorList>
    </citation>
    <scope>NUCLEOTIDE SEQUENCE [LARGE SCALE GENOMIC DNA]</scope>
    <source>
        <strain evidence="9">KCOM 1274 (ChDC F309)</strain>
    </source>
</reference>
<evidence type="ECO:0000256" key="3">
    <source>
        <dbReference type="ARBA" id="ARBA00022679"/>
    </source>
</evidence>
<name>A0A2C6CM40_FUSNP</name>
<dbReference type="RefSeq" id="WP_098997099.1">
    <property type="nucleotide sequence ID" value="NZ_CP077153.1"/>
</dbReference>